<proteinExistence type="predicted"/>
<gene>
    <name evidence="1" type="ORF">OXX778_LOCUS21922</name>
</gene>
<name>A0A814QAY5_9BILA</name>
<dbReference type="AlphaFoldDB" id="A0A814QAY5"/>
<dbReference type="EMBL" id="CAJNOC010008624">
    <property type="protein sequence ID" value="CAF1118079.1"/>
    <property type="molecule type" value="Genomic_DNA"/>
</dbReference>
<dbReference type="Proteomes" id="UP000663879">
    <property type="component" value="Unassembled WGS sequence"/>
</dbReference>
<dbReference type="PANTHER" id="PTHR33395">
    <property type="entry name" value="TRANSCRIPTASE, PUTATIVE-RELATED-RELATED"/>
    <property type="match status" value="1"/>
</dbReference>
<dbReference type="PANTHER" id="PTHR33395:SF22">
    <property type="entry name" value="REVERSE TRANSCRIPTASE DOMAIN-CONTAINING PROTEIN"/>
    <property type="match status" value="1"/>
</dbReference>
<sequence>MDNSPSIKSNISVFITNNDIVNFVQKPTRVCTKFYKKKNSTKCSSTLIDLFLHNGDLVDETDVFQCPFSDHKFVVAKLAIKKESSIVKKEISCRNLSSENILKINSCIDKIDFKKIRIFDDINDKWKFVKEELTKVIDEIAPIRKITLKNPNQFPWYDDDLLRLKHQKDSAYKKYHCSHSVIDK</sequence>
<protein>
    <submittedName>
        <fullName evidence="1">Uncharacterized protein</fullName>
    </submittedName>
</protein>
<reference evidence="1" key="1">
    <citation type="submission" date="2021-02" db="EMBL/GenBank/DDBJ databases">
        <authorList>
            <person name="Nowell W R."/>
        </authorList>
    </citation>
    <scope>NUCLEOTIDE SEQUENCE</scope>
    <source>
        <strain evidence="1">Ploen Becks lab</strain>
    </source>
</reference>
<accession>A0A814QAY5</accession>
<keyword evidence="2" id="KW-1185">Reference proteome</keyword>
<evidence type="ECO:0000313" key="2">
    <source>
        <dbReference type="Proteomes" id="UP000663879"/>
    </source>
</evidence>
<dbReference type="OrthoDB" id="6761209at2759"/>
<organism evidence="1 2">
    <name type="scientific">Brachionus calyciflorus</name>
    <dbReference type="NCBI Taxonomy" id="104777"/>
    <lineage>
        <taxon>Eukaryota</taxon>
        <taxon>Metazoa</taxon>
        <taxon>Spiralia</taxon>
        <taxon>Gnathifera</taxon>
        <taxon>Rotifera</taxon>
        <taxon>Eurotatoria</taxon>
        <taxon>Monogononta</taxon>
        <taxon>Pseudotrocha</taxon>
        <taxon>Ploima</taxon>
        <taxon>Brachionidae</taxon>
        <taxon>Brachionus</taxon>
    </lineage>
</organism>
<comment type="caution">
    <text evidence="1">The sequence shown here is derived from an EMBL/GenBank/DDBJ whole genome shotgun (WGS) entry which is preliminary data.</text>
</comment>
<evidence type="ECO:0000313" key="1">
    <source>
        <dbReference type="EMBL" id="CAF1118079.1"/>
    </source>
</evidence>